<dbReference type="EMBL" id="BQKI01000071">
    <property type="protein sequence ID" value="GJN14342.1"/>
    <property type="molecule type" value="Genomic_DNA"/>
</dbReference>
<protein>
    <submittedName>
        <fullName evidence="2">Uncharacterized protein</fullName>
    </submittedName>
</protein>
<gene>
    <name evidence="2" type="primary">gb01159</name>
    <name evidence="2" type="ORF">PR202_gb01159</name>
</gene>
<comment type="caution">
    <text evidence="2">The sequence shown here is derived from an EMBL/GenBank/DDBJ whole genome shotgun (WGS) entry which is preliminary data.</text>
</comment>
<feature type="region of interest" description="Disordered" evidence="1">
    <location>
        <begin position="1"/>
        <end position="133"/>
    </location>
</feature>
<name>A0AAV5DV67_ELECO</name>
<feature type="compositionally biased region" description="Acidic residues" evidence="1">
    <location>
        <begin position="80"/>
        <end position="95"/>
    </location>
</feature>
<keyword evidence="3" id="KW-1185">Reference proteome</keyword>
<dbReference type="Proteomes" id="UP001054889">
    <property type="component" value="Unassembled WGS sequence"/>
</dbReference>
<feature type="compositionally biased region" description="Basic residues" evidence="1">
    <location>
        <begin position="31"/>
        <end position="43"/>
    </location>
</feature>
<sequence length="133" mass="14547">MELEESDDEGLDMGEESDGSVFESEDEAKLDKKKRKKKKKKAKKDAMELEEMDNGGVDMGEEDDGVGFEYEDGDGRSIDMGEEDDEAGSESEDGEPNVSGVPTESIGKYVPPSLRAAPSSESEEIAQMRRRGS</sequence>
<reference evidence="2" key="2">
    <citation type="submission" date="2021-12" db="EMBL/GenBank/DDBJ databases">
        <title>Resequencing data analysis of finger millet.</title>
        <authorList>
            <person name="Hatakeyama M."/>
            <person name="Aluri S."/>
            <person name="Balachadran M.T."/>
            <person name="Sivarajan S.R."/>
            <person name="Poveda L."/>
            <person name="Shimizu-Inatsugi R."/>
            <person name="Schlapbach R."/>
            <person name="Sreeman S.M."/>
            <person name="Shimizu K.K."/>
        </authorList>
    </citation>
    <scope>NUCLEOTIDE SEQUENCE</scope>
</reference>
<accession>A0AAV5DV67</accession>
<evidence type="ECO:0000313" key="3">
    <source>
        <dbReference type="Proteomes" id="UP001054889"/>
    </source>
</evidence>
<reference evidence="2" key="1">
    <citation type="journal article" date="2018" name="DNA Res.">
        <title>Multiple hybrid de novo genome assembly of finger millet, an orphan allotetraploid crop.</title>
        <authorList>
            <person name="Hatakeyama M."/>
            <person name="Aluri S."/>
            <person name="Balachadran M.T."/>
            <person name="Sivarajan S.R."/>
            <person name="Patrignani A."/>
            <person name="Gruter S."/>
            <person name="Poveda L."/>
            <person name="Shimizu-Inatsugi R."/>
            <person name="Baeten J."/>
            <person name="Francoijs K.J."/>
            <person name="Nataraja K.N."/>
            <person name="Reddy Y.A.N."/>
            <person name="Phadnis S."/>
            <person name="Ravikumar R.L."/>
            <person name="Schlapbach R."/>
            <person name="Sreeman S.M."/>
            <person name="Shimizu K.K."/>
        </authorList>
    </citation>
    <scope>NUCLEOTIDE SEQUENCE</scope>
</reference>
<feature type="compositionally biased region" description="Acidic residues" evidence="1">
    <location>
        <begin position="48"/>
        <end position="72"/>
    </location>
</feature>
<evidence type="ECO:0000313" key="2">
    <source>
        <dbReference type="EMBL" id="GJN14342.1"/>
    </source>
</evidence>
<proteinExistence type="predicted"/>
<organism evidence="2 3">
    <name type="scientific">Eleusine coracana subsp. coracana</name>
    <dbReference type="NCBI Taxonomy" id="191504"/>
    <lineage>
        <taxon>Eukaryota</taxon>
        <taxon>Viridiplantae</taxon>
        <taxon>Streptophyta</taxon>
        <taxon>Embryophyta</taxon>
        <taxon>Tracheophyta</taxon>
        <taxon>Spermatophyta</taxon>
        <taxon>Magnoliopsida</taxon>
        <taxon>Liliopsida</taxon>
        <taxon>Poales</taxon>
        <taxon>Poaceae</taxon>
        <taxon>PACMAD clade</taxon>
        <taxon>Chloridoideae</taxon>
        <taxon>Cynodonteae</taxon>
        <taxon>Eleusininae</taxon>
        <taxon>Eleusine</taxon>
    </lineage>
</organism>
<feature type="compositionally biased region" description="Acidic residues" evidence="1">
    <location>
        <begin position="1"/>
        <end position="28"/>
    </location>
</feature>
<evidence type="ECO:0000256" key="1">
    <source>
        <dbReference type="SAM" id="MobiDB-lite"/>
    </source>
</evidence>
<dbReference type="AlphaFoldDB" id="A0AAV5DV67"/>